<dbReference type="PANTHER" id="PTHR44914">
    <property type="entry name" value="CHAPERONE PROTEIN DNAJ 13"/>
    <property type="match status" value="1"/>
</dbReference>
<dbReference type="InterPro" id="IPR042162">
    <property type="entry name" value="AtJ13"/>
</dbReference>
<sequence>MTQAEDGASDKELHALLHVSPEASHEEIRKAYRQMGSNPQSVIGLPIRNRFYFNVLDSMCMLSDIDGVCYREFLEVILERLKRKREEEKKSAHFQPSGVILAQLSVPSLLAGHVKGSDGDAAANAVFRHFPLSSVSSIQIMASAVHLNLKWEDFSTLGMLYTIGIQCIYWKLEFHRGAQKLVVPVSAVVAL</sequence>
<gene>
    <name evidence="1" type="ORF">E3N88_28527</name>
</gene>
<proteinExistence type="predicted"/>
<organism evidence="1 2">
    <name type="scientific">Mikania micrantha</name>
    <name type="common">bitter vine</name>
    <dbReference type="NCBI Taxonomy" id="192012"/>
    <lineage>
        <taxon>Eukaryota</taxon>
        <taxon>Viridiplantae</taxon>
        <taxon>Streptophyta</taxon>
        <taxon>Embryophyta</taxon>
        <taxon>Tracheophyta</taxon>
        <taxon>Spermatophyta</taxon>
        <taxon>Magnoliopsida</taxon>
        <taxon>eudicotyledons</taxon>
        <taxon>Gunneridae</taxon>
        <taxon>Pentapetalae</taxon>
        <taxon>asterids</taxon>
        <taxon>campanulids</taxon>
        <taxon>Asterales</taxon>
        <taxon>Asteraceae</taxon>
        <taxon>Asteroideae</taxon>
        <taxon>Heliantheae alliance</taxon>
        <taxon>Eupatorieae</taxon>
        <taxon>Mikania</taxon>
    </lineage>
</organism>
<reference evidence="1 2" key="1">
    <citation type="submission" date="2019-05" db="EMBL/GenBank/DDBJ databases">
        <title>Mikania micrantha, genome provides insights into the molecular mechanism of rapid growth.</title>
        <authorList>
            <person name="Liu B."/>
        </authorList>
    </citation>
    <scope>NUCLEOTIDE SEQUENCE [LARGE SCALE GENOMIC DNA]</scope>
    <source>
        <strain evidence="1">NLD-2019</strain>
        <tissue evidence="1">Leaf</tissue>
    </source>
</reference>
<name>A0A5N6N0Q9_9ASTR</name>
<dbReference type="OrthoDB" id="10250354at2759"/>
<dbReference type="AlphaFoldDB" id="A0A5N6N0Q9"/>
<comment type="caution">
    <text evidence="1">The sequence shown here is derived from an EMBL/GenBank/DDBJ whole genome shotgun (WGS) entry which is preliminary data.</text>
</comment>
<evidence type="ECO:0008006" key="3">
    <source>
        <dbReference type="Google" id="ProtNLM"/>
    </source>
</evidence>
<protein>
    <recommendedName>
        <fullName evidence="3">J domain-containing protein</fullName>
    </recommendedName>
</protein>
<keyword evidence="2" id="KW-1185">Reference proteome</keyword>
<dbReference type="Proteomes" id="UP000326396">
    <property type="component" value="Linkage Group LG4"/>
</dbReference>
<evidence type="ECO:0000313" key="2">
    <source>
        <dbReference type="Proteomes" id="UP000326396"/>
    </source>
</evidence>
<dbReference type="PANTHER" id="PTHR44914:SF1">
    <property type="entry name" value="CHAPERONE PROTEIN DNAJ 13"/>
    <property type="match status" value="1"/>
</dbReference>
<evidence type="ECO:0000313" key="1">
    <source>
        <dbReference type="EMBL" id="KAD4179936.1"/>
    </source>
</evidence>
<dbReference type="EMBL" id="SZYD01000014">
    <property type="protein sequence ID" value="KAD4179936.1"/>
    <property type="molecule type" value="Genomic_DNA"/>
</dbReference>
<accession>A0A5N6N0Q9</accession>